<evidence type="ECO:0008006" key="3">
    <source>
        <dbReference type="Google" id="ProtNLM"/>
    </source>
</evidence>
<dbReference type="InterPro" id="IPR011518">
    <property type="entry name" value="Transposase_36"/>
</dbReference>
<protein>
    <recommendedName>
        <fullName evidence="3">ISAzo13 family transposase</fullName>
    </recommendedName>
</protein>
<sequence>MHGKKDESMIRQKFQALEWVLDERLRRLVAAAEAEAIGYGGPSMVSRATGVSRRGIRIGAEELKEKLVVPTVGGKKRIRREGGGRKKMIDTDPTLKTDLEKLVNPLTRGDPDSPLRWTCKSVRRLADELKGMGHQTSHRMVAEILHDLGYSLKANKKTLEGTSHPDRDAQFEYINRKVQVQIATNDPVISVDTKKKELVGNFKNDGQEWEPKGMNEEVNTYDFLSMAIGKGIPYGVYDPGQNKGWISVGIDHDTSTFAVETIRRWWYSMGRKLYPNAQQLLITADGGGSNGYRVRLWKMELQNLANELGFPISVCHFPPGTSKWNKIEHHMFSFITQNWRGKPLVSHEVMVNLIGATTTKNGLGIHCELDTNTYPIGRKISKEELEAVNIKRNDFHGEWNYTIYPSS</sequence>
<dbReference type="Pfam" id="PF07592">
    <property type="entry name" value="DDE_Tnp_ISAZ013"/>
    <property type="match status" value="1"/>
</dbReference>
<dbReference type="AlphaFoldDB" id="A0A7G9Z614"/>
<gene>
    <name evidence="2" type="ORF">DPOOOCMC_00002</name>
    <name evidence="1" type="ORF">EEOEGNLI_00035</name>
</gene>
<dbReference type="EMBL" id="MT631625">
    <property type="protein sequence ID" value="QNO55698.1"/>
    <property type="molecule type" value="Genomic_DNA"/>
</dbReference>
<evidence type="ECO:0000313" key="1">
    <source>
        <dbReference type="EMBL" id="QNO55698.1"/>
    </source>
</evidence>
<organism evidence="1">
    <name type="scientific">Candidatus Methanophaga sp. ANME-1 ERB7</name>
    <dbReference type="NCBI Taxonomy" id="2759913"/>
    <lineage>
        <taxon>Archaea</taxon>
        <taxon>Methanobacteriati</taxon>
        <taxon>Methanobacteriota</taxon>
        <taxon>Stenosarchaea group</taxon>
        <taxon>Methanomicrobia</taxon>
        <taxon>Candidatus Methanophagales</taxon>
        <taxon>Candidatus Methanophagaceae</taxon>
        <taxon>Candidatus Methanophaga</taxon>
    </lineage>
</organism>
<dbReference type="NCBIfam" id="NF033519">
    <property type="entry name" value="transpos_ISAzo13"/>
    <property type="match status" value="1"/>
</dbReference>
<proteinExistence type="predicted"/>
<name>A0A7G9Z614_9EURY</name>
<evidence type="ECO:0000313" key="2">
    <source>
        <dbReference type="EMBL" id="QNO57344.1"/>
    </source>
</evidence>
<accession>A0A7G9Z614</accession>
<reference evidence="1" key="1">
    <citation type="submission" date="2020-06" db="EMBL/GenBank/DDBJ databases">
        <title>Unique genomic features of the anaerobic methanotrophic archaea.</title>
        <authorList>
            <person name="Chadwick G.L."/>
            <person name="Skennerton C.T."/>
            <person name="Laso-Perez R."/>
            <person name="Leu A.O."/>
            <person name="Speth D.R."/>
            <person name="Yu H."/>
            <person name="Morgan-Lang C."/>
            <person name="Hatzenpichler R."/>
            <person name="Goudeau D."/>
            <person name="Malmstrom R."/>
            <person name="Brazelton W.J."/>
            <person name="Woyke T."/>
            <person name="Hallam S.J."/>
            <person name="Tyson G.W."/>
            <person name="Wegener G."/>
            <person name="Boetius A."/>
            <person name="Orphan V."/>
        </authorList>
    </citation>
    <scope>NUCLEOTIDE SEQUENCE</scope>
</reference>
<dbReference type="EMBL" id="MT631686">
    <property type="protein sequence ID" value="QNO57344.1"/>
    <property type="molecule type" value="Genomic_DNA"/>
</dbReference>